<protein>
    <submittedName>
        <fullName evidence="1">SEC-C motif domain-containing protein</fullName>
    </submittedName>
</protein>
<dbReference type="eggNOG" id="arCOG06752">
    <property type="taxonomic scope" value="Archaea"/>
</dbReference>
<evidence type="ECO:0000313" key="1">
    <source>
        <dbReference type="EMBL" id="EMA56695.1"/>
    </source>
</evidence>
<dbReference type="PATRIC" id="fig|1227457.3.peg.155"/>
<dbReference type="SUPFAM" id="SSF48452">
    <property type="entry name" value="TPR-like"/>
    <property type="match status" value="1"/>
</dbReference>
<dbReference type="Proteomes" id="UP000011680">
    <property type="component" value="Unassembled WGS sequence"/>
</dbReference>
<keyword evidence="2" id="KW-1185">Reference proteome</keyword>
<dbReference type="InterPro" id="IPR011990">
    <property type="entry name" value="TPR-like_helical_dom_sf"/>
</dbReference>
<proteinExistence type="predicted"/>
<name>M0NJ36_9EURY</name>
<dbReference type="AlphaFoldDB" id="M0NJ36"/>
<organism evidence="1 2">
    <name type="scientific">Halococcus thailandensis JCM 13552</name>
    <dbReference type="NCBI Taxonomy" id="1227457"/>
    <lineage>
        <taxon>Archaea</taxon>
        <taxon>Methanobacteriati</taxon>
        <taxon>Methanobacteriota</taxon>
        <taxon>Stenosarchaea group</taxon>
        <taxon>Halobacteria</taxon>
        <taxon>Halobacteriales</taxon>
        <taxon>Halococcaceae</taxon>
        <taxon>Halococcus</taxon>
    </lineage>
</organism>
<dbReference type="Gene3D" id="1.25.40.10">
    <property type="entry name" value="Tetratricopeptide repeat domain"/>
    <property type="match status" value="1"/>
</dbReference>
<reference evidence="1 2" key="1">
    <citation type="journal article" date="2014" name="PLoS Genet.">
        <title>Phylogenetically driven sequencing of extremely halophilic archaea reveals strategies for static and dynamic osmo-response.</title>
        <authorList>
            <person name="Becker E.A."/>
            <person name="Seitzer P.M."/>
            <person name="Tritt A."/>
            <person name="Larsen D."/>
            <person name="Krusor M."/>
            <person name="Yao A.I."/>
            <person name="Wu D."/>
            <person name="Madern D."/>
            <person name="Eisen J.A."/>
            <person name="Darling A.E."/>
            <person name="Facciotti M.T."/>
        </authorList>
    </citation>
    <scope>NUCLEOTIDE SEQUENCE [LARGE SCALE GENOMIC DNA]</scope>
    <source>
        <strain evidence="1 2">JCM 13552</strain>
    </source>
</reference>
<dbReference type="EMBL" id="AOMF01000022">
    <property type="protein sequence ID" value="EMA56695.1"/>
    <property type="molecule type" value="Genomic_DNA"/>
</dbReference>
<dbReference type="OrthoDB" id="2572at2157"/>
<dbReference type="RefSeq" id="WP_007736623.1">
    <property type="nucleotide sequence ID" value="NZ_AOMF01000022.1"/>
</dbReference>
<gene>
    <name evidence="1" type="ORF">C451_00885</name>
</gene>
<comment type="caution">
    <text evidence="1">The sequence shown here is derived from an EMBL/GenBank/DDBJ whole genome shotgun (WGS) entry which is preliminary data.</text>
</comment>
<accession>M0NJ36</accession>
<evidence type="ECO:0000313" key="2">
    <source>
        <dbReference type="Proteomes" id="UP000011680"/>
    </source>
</evidence>
<sequence length="516" mass="60004">MRIERSRGRDGGFPSFVSIKRDLQDEYGVNTSVTGLKQHVEDHVEMPAAGACLLRAQLYDEDFDSVVEEVSQDVSPLELMKLLPDRPLTEAEVGTIVSHPEVDAIHGEPLTTWYSTIPDDFEDDIHAFWIETGDEIISFSLYIGEFSQWDQYTASMNADQEIRWEQMEIRKKEDLVDRGMMYRNDYLHVPEQKPEETEAPAFSEETRADTEDWFTDRAVQPSSAVMEGEFAGDQPLSMDAVRDLSTEELVQQLRGFGVEISKETFQEEVEGFYSASELTDHWWEVYSVTAVGYDEDFIWMAAVVLWDRLVPDAVSSEQLDRMMQDGYDLQDEGKTVEACNLWLEVWEHLKDRFTEEMTSIRDAEQVFSGLQSLYNWCQDVEMELGNAGRQDDPAFHEKRIEYCREFCELFPETYTLIIQNMRSAVAVSLFDLGRVNEGEAEFEALVSEYPDFVWGYTKWGDKYWQNRHHDEIPLDYGKAEEIYQRALSNDIDEPDVVRKRLKKLEMERENRDSEET</sequence>